<accession>A0A430PXZ7</accession>
<keyword evidence="1" id="KW-0812">Transmembrane</keyword>
<keyword evidence="1" id="KW-1133">Transmembrane helix</keyword>
<reference evidence="2 3" key="1">
    <citation type="journal article" date="2019" name="PLoS Pathog.">
        <title>Genome sequence of the bovine parasite Schistosoma bovis Tanzania.</title>
        <authorList>
            <person name="Oey H."/>
            <person name="Zakrzewski M."/>
            <person name="Gobert G."/>
            <person name="Gravermann K."/>
            <person name="Stoye J."/>
            <person name="Jones M."/>
            <person name="Mcmanus D."/>
            <person name="Krause L."/>
        </authorList>
    </citation>
    <scope>NUCLEOTIDE SEQUENCE [LARGE SCALE GENOMIC DNA]</scope>
    <source>
        <strain evidence="2 3">TAN1997</strain>
    </source>
</reference>
<gene>
    <name evidence="2" type="ORF">DC041_0004854</name>
</gene>
<dbReference type="EMBL" id="QMKO01004277">
    <property type="protein sequence ID" value="RTG80299.1"/>
    <property type="molecule type" value="Genomic_DNA"/>
</dbReference>
<keyword evidence="1" id="KW-0472">Membrane</keyword>
<dbReference type="Proteomes" id="UP000290809">
    <property type="component" value="Unassembled WGS sequence"/>
</dbReference>
<evidence type="ECO:0000313" key="2">
    <source>
        <dbReference type="EMBL" id="RTG80299.1"/>
    </source>
</evidence>
<sequence length="295" mass="32410">MKVVYIIRKLTVNFIFQLFVNSITLYATYGQIQMELTDSSGMNSGMGYTNVVPSDSIQVSQLGTNAITTPDSSQVPTPVQSTVSVSAENAGGEDFAAGTRNSNIQPASSVVGIFPSYRPQYGFPGYFPTVPPGKAIVPGISSPSDNIIVASFPGGTPSVTQPGNAGFPGGVLPVTPGVKSGSSVSPTATLTQQTVESVLSYLALHHPEIFRKYLYPKPYQRPYIGSYVPRWLREIPPPYKYGDDGVNQPYGDAYQPDPYDYFDPVDSDLHYWPRRKKPLGGLRRRRRYNIYRRFT</sequence>
<protein>
    <submittedName>
        <fullName evidence="2">Uncharacterized protein</fullName>
    </submittedName>
</protein>
<name>A0A430PXZ7_SCHBO</name>
<organism evidence="2 3">
    <name type="scientific">Schistosoma bovis</name>
    <name type="common">Blood fluke</name>
    <dbReference type="NCBI Taxonomy" id="6184"/>
    <lineage>
        <taxon>Eukaryota</taxon>
        <taxon>Metazoa</taxon>
        <taxon>Spiralia</taxon>
        <taxon>Lophotrochozoa</taxon>
        <taxon>Platyhelminthes</taxon>
        <taxon>Trematoda</taxon>
        <taxon>Digenea</taxon>
        <taxon>Strigeidida</taxon>
        <taxon>Schistosomatoidea</taxon>
        <taxon>Schistosomatidae</taxon>
        <taxon>Schistosoma</taxon>
    </lineage>
</organism>
<keyword evidence="3" id="KW-1185">Reference proteome</keyword>
<comment type="caution">
    <text evidence="2">The sequence shown here is derived from an EMBL/GenBank/DDBJ whole genome shotgun (WGS) entry which is preliminary data.</text>
</comment>
<evidence type="ECO:0000256" key="1">
    <source>
        <dbReference type="SAM" id="Phobius"/>
    </source>
</evidence>
<dbReference type="AlphaFoldDB" id="A0A430PXZ7"/>
<evidence type="ECO:0000313" key="3">
    <source>
        <dbReference type="Proteomes" id="UP000290809"/>
    </source>
</evidence>
<proteinExistence type="predicted"/>
<feature type="transmembrane region" description="Helical" evidence="1">
    <location>
        <begin position="12"/>
        <end position="29"/>
    </location>
</feature>